<reference evidence="2" key="1">
    <citation type="submission" date="2009-10" db="EMBL/GenBank/DDBJ databases">
        <title>Diversity of trophic interactions inside an arsenic-rich microbial ecosystem.</title>
        <authorList>
            <person name="Bertin P.N."/>
            <person name="Heinrich-Salmeron A."/>
            <person name="Pelletier E."/>
            <person name="Goulhen-Chollet F."/>
            <person name="Arsene-Ploetze F."/>
            <person name="Gallien S."/>
            <person name="Calteau A."/>
            <person name="Vallenet D."/>
            <person name="Casiot C."/>
            <person name="Chane-Woon-Ming B."/>
            <person name="Giloteaux L."/>
            <person name="Barakat M."/>
            <person name="Bonnefoy V."/>
            <person name="Bruneel O."/>
            <person name="Chandler M."/>
            <person name="Cleiss J."/>
            <person name="Duran R."/>
            <person name="Elbaz-Poulichet F."/>
            <person name="Fonknechten N."/>
            <person name="Lauga B."/>
            <person name="Mornico D."/>
            <person name="Ortet P."/>
            <person name="Schaeffer C."/>
            <person name="Siguier P."/>
            <person name="Alexander Thil Smith A."/>
            <person name="Van Dorsselaer A."/>
            <person name="Weissenbach J."/>
            <person name="Medigue C."/>
            <person name="Le Paslier D."/>
        </authorList>
    </citation>
    <scope>NUCLEOTIDE SEQUENCE</scope>
</reference>
<protein>
    <recommendedName>
        <fullName evidence="3">Abhydrolase domain-containing 18</fullName>
    </recommendedName>
</protein>
<dbReference type="SUPFAM" id="SSF53474">
    <property type="entry name" value="alpha/beta-Hydrolases"/>
    <property type="match status" value="1"/>
</dbReference>
<evidence type="ECO:0000313" key="2">
    <source>
        <dbReference type="EMBL" id="CBI00120.1"/>
    </source>
</evidence>
<sequence>MLAELYAKWMYHWETRLTTRDQNRIVRPLEWGFEWLQPYLLSVGLAENAERVSARLRADHSSAQHDAKALMLAVNRTILDDSDRFFAYDKPEDFRLERRAPQLFPTNVRPETLRKAAQMEQMAAEGKLPPAEFLRFTSPIRTPYPENDLVNARWFPAPPKSGQPDRPLQAMIILPQWNADALSHNALCTLCNRFGISALRLSKPYHDIRRPAELERADYAVSANIGRTLAAVRQAVIDIRCCLDWLEAQGYQQFGILGTSLGSCYAFLASAHDPRLRVNAFNHASAAFGDVVWTGQSTRHIRQGLEDAGLTQDDLRGLWAGISPMHYYRKFASHSAATSPATTFATAKQSLLIYALYDLTFPLEYSLEVLRSFADHGIPFERRVLPCGHYTTGETPYQYLDGWYLGSFIYRAFKALAQESGPSRRALKSSPERAENSAKYPVENELSLR</sequence>
<proteinExistence type="predicted"/>
<dbReference type="AlphaFoldDB" id="E6PYW1"/>
<dbReference type="Gene3D" id="3.40.50.1820">
    <property type="entry name" value="alpha/beta hydrolase"/>
    <property type="match status" value="1"/>
</dbReference>
<dbReference type="ESTHER" id="9zzzz-e6pyw1">
    <property type="family name" value="ABHD18"/>
</dbReference>
<name>E6PYW1_9ZZZZ</name>
<evidence type="ECO:0000256" key="1">
    <source>
        <dbReference type="SAM" id="MobiDB-lite"/>
    </source>
</evidence>
<dbReference type="EMBL" id="CABN01000093">
    <property type="protein sequence ID" value="CBI00120.1"/>
    <property type="molecule type" value="Genomic_DNA"/>
</dbReference>
<dbReference type="InterPro" id="IPR029058">
    <property type="entry name" value="AB_hydrolase_fold"/>
</dbReference>
<evidence type="ECO:0008006" key="3">
    <source>
        <dbReference type="Google" id="ProtNLM"/>
    </source>
</evidence>
<organism evidence="2">
    <name type="scientific">mine drainage metagenome</name>
    <dbReference type="NCBI Taxonomy" id="410659"/>
    <lineage>
        <taxon>unclassified sequences</taxon>
        <taxon>metagenomes</taxon>
        <taxon>ecological metagenomes</taxon>
    </lineage>
</organism>
<feature type="region of interest" description="Disordered" evidence="1">
    <location>
        <begin position="421"/>
        <end position="449"/>
    </location>
</feature>
<gene>
    <name evidence="2" type="ORF">CARN3_1109</name>
</gene>
<comment type="caution">
    <text evidence="2">The sequence shown here is derived from an EMBL/GenBank/DDBJ whole genome shotgun (WGS) entry which is preliminary data.</text>
</comment>
<accession>E6PYW1</accession>